<dbReference type="Pfam" id="PF12937">
    <property type="entry name" value="F-box-like"/>
    <property type="match status" value="1"/>
</dbReference>
<dbReference type="Proteomes" id="UP001234581">
    <property type="component" value="Unassembled WGS sequence"/>
</dbReference>
<proteinExistence type="predicted"/>
<sequence>MTSLSTNFVTVFPSEISGHVFSFLPQHDRIEYARVCRLWREGILLHRWDPHTWCSYDLLLYSLHQDLVFFAKVAPYIEELHAFDRTYDDDDEKAVHVDMDHLAMLTSITLPKLRVLDYVCFGLHRNVLTRLLGHVGAQLERLEIKIEYESNTYWPPCIHEILQHCPQLQHLTYNADFSNDIMIQDFEAADDEPQHQQRAKYPLLQTLQLEREDFQTSKLLPFLRACPHLRRLHLSSALVCNVDLLLVFDTCPALQSLEIDVKHDTREMDKLYWWKAAWTHHPLHDGNVASHGLSHLIVTNLCRTHQLYALNTIVNQHYQTLKHIEVAISNDLDTHHTGSKHEAICNAPPHLEKLDYHFGRHQYMDDDLEFLIRPHLEQCLQLTWVSIKADTGNHHHPILPRWAFEALAQLSDLRHLCIQIPNDPNDMIYFLNTIKKRKRMVLTSLLYQGLWLSNIKVIRAIVAIPSLQCLALSVPSMHEHVPRNEMLETLQLLQGAPCLQSLAFTNVNGFGPHRVWKEIRDMPHLEQLYIVTYAVTSKKGIRHLANRQPPLKALVIMESSDDCYHRERDNDLLQTLEYARTKIKIVRGEHDCGKCCQPRTNKEARMYGL</sequence>
<dbReference type="Gene3D" id="1.20.1280.50">
    <property type="match status" value="1"/>
</dbReference>
<protein>
    <recommendedName>
        <fullName evidence="1">F-box domain-containing protein</fullName>
    </recommendedName>
</protein>
<dbReference type="PANTHER" id="PTHR38926:SF5">
    <property type="entry name" value="F-BOX AND LEUCINE-RICH REPEAT PROTEIN 6"/>
    <property type="match status" value="1"/>
</dbReference>
<comment type="caution">
    <text evidence="2">The sequence shown here is derived from an EMBL/GenBank/DDBJ whole genome shotgun (WGS) entry which is preliminary data.</text>
</comment>
<organism evidence="2 3">
    <name type="scientific">Lichtheimia ornata</name>
    <dbReference type="NCBI Taxonomy" id="688661"/>
    <lineage>
        <taxon>Eukaryota</taxon>
        <taxon>Fungi</taxon>
        <taxon>Fungi incertae sedis</taxon>
        <taxon>Mucoromycota</taxon>
        <taxon>Mucoromycotina</taxon>
        <taxon>Mucoromycetes</taxon>
        <taxon>Mucorales</taxon>
        <taxon>Lichtheimiaceae</taxon>
        <taxon>Lichtheimia</taxon>
    </lineage>
</organism>
<reference evidence="2 3" key="1">
    <citation type="submission" date="2023-03" db="EMBL/GenBank/DDBJ databases">
        <title>Genome sequence of Lichtheimia ornata CBS 291.66.</title>
        <authorList>
            <person name="Mohabir J.T."/>
            <person name="Shea T.P."/>
            <person name="Kurbessoian T."/>
            <person name="Berby B."/>
            <person name="Fontaine J."/>
            <person name="Livny J."/>
            <person name="Gnirke A."/>
            <person name="Stajich J.E."/>
            <person name="Cuomo C.A."/>
        </authorList>
    </citation>
    <scope>NUCLEOTIDE SEQUENCE [LARGE SCALE GENOMIC DNA]</scope>
    <source>
        <strain evidence="2">CBS 291.66</strain>
    </source>
</reference>
<accession>A0AAD7V2N6</accession>
<feature type="domain" description="F-box" evidence="1">
    <location>
        <begin position="6"/>
        <end position="56"/>
    </location>
</feature>
<dbReference type="Gene3D" id="3.80.10.10">
    <property type="entry name" value="Ribonuclease Inhibitor"/>
    <property type="match status" value="1"/>
</dbReference>
<dbReference type="AlphaFoldDB" id="A0AAD7V2N6"/>
<gene>
    <name evidence="2" type="ORF">O0I10_006228</name>
</gene>
<dbReference type="SUPFAM" id="SSF52047">
    <property type="entry name" value="RNI-like"/>
    <property type="match status" value="1"/>
</dbReference>
<dbReference type="GeneID" id="83213639"/>
<name>A0AAD7V2N6_9FUNG</name>
<dbReference type="RefSeq" id="XP_058342870.1">
    <property type="nucleotide sequence ID" value="XM_058486258.1"/>
</dbReference>
<keyword evidence="3" id="KW-1185">Reference proteome</keyword>
<dbReference type="PANTHER" id="PTHR38926">
    <property type="entry name" value="F-BOX DOMAIN CONTAINING PROTEIN, EXPRESSED"/>
    <property type="match status" value="1"/>
</dbReference>
<evidence type="ECO:0000313" key="2">
    <source>
        <dbReference type="EMBL" id="KAJ8657957.1"/>
    </source>
</evidence>
<dbReference type="EMBL" id="JARTCD010000027">
    <property type="protein sequence ID" value="KAJ8657957.1"/>
    <property type="molecule type" value="Genomic_DNA"/>
</dbReference>
<evidence type="ECO:0000313" key="3">
    <source>
        <dbReference type="Proteomes" id="UP001234581"/>
    </source>
</evidence>
<dbReference type="PROSITE" id="PS50181">
    <property type="entry name" value="FBOX"/>
    <property type="match status" value="1"/>
</dbReference>
<dbReference type="InterPro" id="IPR036047">
    <property type="entry name" value="F-box-like_dom_sf"/>
</dbReference>
<dbReference type="SUPFAM" id="SSF81383">
    <property type="entry name" value="F-box domain"/>
    <property type="match status" value="1"/>
</dbReference>
<dbReference type="InterPro" id="IPR001810">
    <property type="entry name" value="F-box_dom"/>
</dbReference>
<evidence type="ECO:0000259" key="1">
    <source>
        <dbReference type="PROSITE" id="PS50181"/>
    </source>
</evidence>
<dbReference type="InterPro" id="IPR032675">
    <property type="entry name" value="LRR_dom_sf"/>
</dbReference>